<keyword evidence="2 4" id="KW-0378">Hydrolase</keyword>
<accession>A0A6A3N7G3</accession>
<comment type="similarity">
    <text evidence="1 4">Belongs to the glycosyl hydrolase 32 family.</text>
</comment>
<dbReference type="Gene3D" id="2.60.120.560">
    <property type="entry name" value="Exo-inulinase, domain 1"/>
    <property type="match status" value="1"/>
</dbReference>
<evidence type="ECO:0000256" key="6">
    <source>
        <dbReference type="SAM" id="SignalP"/>
    </source>
</evidence>
<evidence type="ECO:0000313" key="12">
    <source>
        <dbReference type="Proteomes" id="UP000434957"/>
    </source>
</evidence>
<evidence type="ECO:0000259" key="7">
    <source>
        <dbReference type="Pfam" id="PF00251"/>
    </source>
</evidence>
<dbReference type="AlphaFoldDB" id="A0A6A3N7G3"/>
<evidence type="ECO:0000313" key="10">
    <source>
        <dbReference type="EMBL" id="KAE9347334.1"/>
    </source>
</evidence>
<dbReference type="GO" id="GO:0005737">
    <property type="term" value="C:cytoplasm"/>
    <property type="evidence" value="ECO:0007669"/>
    <property type="project" value="TreeGrafter"/>
</dbReference>
<dbReference type="FunFam" id="2.115.10.20:FF:000006">
    <property type="entry name" value="Glycoside hydrolase, putative"/>
    <property type="match status" value="1"/>
</dbReference>
<dbReference type="Proteomes" id="UP000429607">
    <property type="component" value="Unassembled WGS sequence"/>
</dbReference>
<dbReference type="PANTHER" id="PTHR42800">
    <property type="entry name" value="EXOINULINASE INUD (AFU_ORTHOLOGUE AFUA_5G00480)"/>
    <property type="match status" value="1"/>
</dbReference>
<dbReference type="CDD" id="cd18621">
    <property type="entry name" value="GH32_XdINV-like"/>
    <property type="match status" value="1"/>
</dbReference>
<dbReference type="InterPro" id="IPR013148">
    <property type="entry name" value="Glyco_hydro_32_N"/>
</dbReference>
<keyword evidence="12" id="KW-1185">Reference proteome</keyword>
<dbReference type="Pfam" id="PF08244">
    <property type="entry name" value="Glyco_hydro_32C"/>
    <property type="match status" value="2"/>
</dbReference>
<dbReference type="EMBL" id="QXFT01000320">
    <property type="protein sequence ID" value="KAE9347334.1"/>
    <property type="molecule type" value="Genomic_DNA"/>
</dbReference>
<dbReference type="SMART" id="SM00640">
    <property type="entry name" value="Glyco_32"/>
    <property type="match status" value="1"/>
</dbReference>
<dbReference type="InterPro" id="IPR001362">
    <property type="entry name" value="Glyco_hydro_32"/>
</dbReference>
<dbReference type="Proteomes" id="UP000434957">
    <property type="component" value="Unassembled WGS sequence"/>
</dbReference>
<dbReference type="InterPro" id="IPR013189">
    <property type="entry name" value="Glyco_hydro_32_C"/>
</dbReference>
<proteinExistence type="inferred from homology"/>
<protein>
    <submittedName>
        <fullName evidence="9">Uncharacterized protein</fullName>
    </submittedName>
</protein>
<evidence type="ECO:0000256" key="2">
    <source>
        <dbReference type="ARBA" id="ARBA00022801"/>
    </source>
</evidence>
<dbReference type="PANTHER" id="PTHR42800:SF3">
    <property type="entry name" value="GLYCOSYL HYDROLASE FAMILY 32 N-TERMINAL DOMAIN-CONTAINING PROTEIN"/>
    <property type="match status" value="1"/>
</dbReference>
<reference evidence="9 11" key="1">
    <citation type="submission" date="2018-09" db="EMBL/GenBank/DDBJ databases">
        <title>Genomic investigation of the strawberry pathogen Phytophthora fragariae indicates pathogenicity is determined by transcriptional variation in three key races.</title>
        <authorList>
            <person name="Adams T.M."/>
            <person name="Armitage A.D."/>
            <person name="Sobczyk M.K."/>
            <person name="Bates H.J."/>
            <person name="Dunwell J.M."/>
            <person name="Nellist C.F."/>
            <person name="Harrison R.J."/>
        </authorList>
    </citation>
    <scope>NUCLEOTIDE SEQUENCE [LARGE SCALE GENOMIC DNA]</scope>
    <source>
        <strain evidence="9 11">SCRP249</strain>
        <strain evidence="10 12">SCRP333</strain>
    </source>
</reference>
<dbReference type="InterPro" id="IPR013320">
    <property type="entry name" value="ConA-like_dom_sf"/>
</dbReference>
<keyword evidence="6" id="KW-0732">Signal</keyword>
<dbReference type="GO" id="GO:0005987">
    <property type="term" value="P:sucrose catabolic process"/>
    <property type="evidence" value="ECO:0007669"/>
    <property type="project" value="TreeGrafter"/>
</dbReference>
<dbReference type="Pfam" id="PF00251">
    <property type="entry name" value="Glyco_hydro_32N"/>
    <property type="match status" value="1"/>
</dbReference>
<dbReference type="GO" id="GO:0004575">
    <property type="term" value="F:sucrose alpha-glucosidase activity"/>
    <property type="evidence" value="ECO:0007669"/>
    <property type="project" value="TreeGrafter"/>
</dbReference>
<feature type="region of interest" description="Disordered" evidence="5">
    <location>
        <begin position="542"/>
        <end position="590"/>
    </location>
</feature>
<name>A0A6A3N7G3_9STRA</name>
<feature type="signal peptide" evidence="6">
    <location>
        <begin position="1"/>
        <end position="26"/>
    </location>
</feature>
<dbReference type="InterPro" id="IPR023296">
    <property type="entry name" value="Glyco_hydro_beta-prop_sf"/>
</dbReference>
<sequence>MKVITSVMALGAFVAALVFSPEAARAQVVEAEPGTKLFNQFRPVYHFLARDKWMNDPCAPYYDEATGLYHMFYQSNPNSTIWGNMTWGHAVSKDQVTWKDYPDALLPFQDKWDNLGVFSGFSMNNAIDGKHTVFYTGVSALPISWKKEYLFGEHVLYATTSNGGSTWQKGAKPLIELPPKGLNVTGWRDPMPFHSQSLDKHFGYDATTGSNYLLVAGGIHEEGPRIFLYHAEDYVDWEYKGYLLAQEKNTSFSEYSASWGFNFETTIYREMKDADGELHNVMLFAAEGDPNRYPMWATGTFGAAGSDSASSDSDVGLFTPLMVGVSDRSDWYANSIYTDKHGKDVLIGWITEDNNFAEGQPQGWDGILSVPREVGISIVRDIHDVDDHLVGKGDWIVSSTQNVTVAGGKTLPSKTIKTLKVRPHSDLRLLRNLASAEVVPSVTVSGTSKVLKSTGKSFELIAQVSDFERGTQVGFEVRHGKADKEVTSILYDDKEKKIIIDRSSSSNAECPVFVDNEVTPVSDLVWGHFYLYDVFQPVATDDDASDSGSVDDSDSVAGEADSLADDSASDSLVGDSDSDSQADDSESGDGEVYKATRENLNFHVFVDVSTVEVFVNDRFALSARIYPCGEASDGISLTASGDATFEKVQVWTNPKHAWPAKRSVPTKQIHKKTGKVVNAA</sequence>
<dbReference type="SUPFAM" id="SSF75005">
    <property type="entry name" value="Arabinanase/levansucrase/invertase"/>
    <property type="match status" value="1"/>
</dbReference>
<feature type="domain" description="Glycosyl hydrolase family 32 C-terminal" evidence="8">
    <location>
        <begin position="446"/>
        <end position="520"/>
    </location>
</feature>
<evidence type="ECO:0000256" key="1">
    <source>
        <dbReference type="ARBA" id="ARBA00009902"/>
    </source>
</evidence>
<feature type="compositionally biased region" description="Acidic residues" evidence="5">
    <location>
        <begin position="542"/>
        <end position="554"/>
    </location>
</feature>
<organism evidence="9 11">
    <name type="scientific">Phytophthora rubi</name>
    <dbReference type="NCBI Taxonomy" id="129364"/>
    <lineage>
        <taxon>Eukaryota</taxon>
        <taxon>Sar</taxon>
        <taxon>Stramenopiles</taxon>
        <taxon>Oomycota</taxon>
        <taxon>Peronosporomycetes</taxon>
        <taxon>Peronosporales</taxon>
        <taxon>Peronosporaceae</taxon>
        <taxon>Phytophthora</taxon>
    </lineage>
</organism>
<gene>
    <name evidence="9" type="ORF">PR001_g6671</name>
    <name evidence="10" type="ORF">PR003_g6977</name>
</gene>
<evidence type="ECO:0000259" key="8">
    <source>
        <dbReference type="Pfam" id="PF08244"/>
    </source>
</evidence>
<evidence type="ECO:0000256" key="3">
    <source>
        <dbReference type="ARBA" id="ARBA00023295"/>
    </source>
</evidence>
<dbReference type="SUPFAM" id="SSF49899">
    <property type="entry name" value="Concanavalin A-like lectins/glucanases"/>
    <property type="match status" value="2"/>
</dbReference>
<dbReference type="Gene3D" id="2.115.10.20">
    <property type="entry name" value="Glycosyl hydrolase domain, family 43"/>
    <property type="match status" value="1"/>
</dbReference>
<keyword evidence="3 4" id="KW-0326">Glycosidase</keyword>
<feature type="compositionally biased region" description="Acidic residues" evidence="5">
    <location>
        <begin position="576"/>
        <end position="589"/>
    </location>
</feature>
<evidence type="ECO:0000256" key="5">
    <source>
        <dbReference type="SAM" id="MobiDB-lite"/>
    </source>
</evidence>
<dbReference type="EMBL" id="QXFV01000317">
    <property type="protein sequence ID" value="KAE9041319.1"/>
    <property type="molecule type" value="Genomic_DNA"/>
</dbReference>
<feature type="domain" description="Glycosyl hydrolase family 32 N-terminal" evidence="7">
    <location>
        <begin position="46"/>
        <end position="376"/>
    </location>
</feature>
<evidence type="ECO:0000256" key="4">
    <source>
        <dbReference type="RuleBase" id="RU362110"/>
    </source>
</evidence>
<comment type="caution">
    <text evidence="9">The sequence shown here is derived from an EMBL/GenBank/DDBJ whole genome shotgun (WGS) entry which is preliminary data.</text>
</comment>
<evidence type="ECO:0000313" key="9">
    <source>
        <dbReference type="EMBL" id="KAE9041319.1"/>
    </source>
</evidence>
<feature type="domain" description="Glycosyl hydrolase family 32 C-terminal" evidence="8">
    <location>
        <begin position="578"/>
        <end position="651"/>
    </location>
</feature>
<feature type="chain" id="PRO_5036165276" evidence="6">
    <location>
        <begin position="27"/>
        <end position="680"/>
    </location>
</feature>
<evidence type="ECO:0000313" key="11">
    <source>
        <dbReference type="Proteomes" id="UP000429607"/>
    </source>
</evidence>